<organism evidence="2 3">
    <name type="scientific">Streptomyces ipomoeae 91-03</name>
    <dbReference type="NCBI Taxonomy" id="698759"/>
    <lineage>
        <taxon>Bacteria</taxon>
        <taxon>Bacillati</taxon>
        <taxon>Actinomycetota</taxon>
        <taxon>Actinomycetes</taxon>
        <taxon>Kitasatosporales</taxon>
        <taxon>Streptomycetaceae</taxon>
        <taxon>Streptomyces</taxon>
    </lineage>
</organism>
<protein>
    <submittedName>
        <fullName evidence="2">Uncharacterized protein</fullName>
    </submittedName>
</protein>
<evidence type="ECO:0000313" key="3">
    <source>
        <dbReference type="Proteomes" id="UP000010411"/>
    </source>
</evidence>
<dbReference type="Proteomes" id="UP000010411">
    <property type="component" value="Unassembled WGS sequence"/>
</dbReference>
<proteinExistence type="predicted"/>
<accession>L1KSD8</accession>
<gene>
    <name evidence="2" type="ORF">STRIP9103_07727</name>
</gene>
<evidence type="ECO:0000313" key="2">
    <source>
        <dbReference type="EMBL" id="EKX63716.1"/>
    </source>
</evidence>
<keyword evidence="3" id="KW-1185">Reference proteome</keyword>
<feature type="region of interest" description="Disordered" evidence="1">
    <location>
        <begin position="1"/>
        <end position="63"/>
    </location>
</feature>
<dbReference type="AlphaFoldDB" id="L1KSD8"/>
<name>L1KSD8_9ACTN</name>
<sequence length="63" mass="6972">MDLRGVAAPGTPSRRTGHKPKYIQYEGLRPARREHAPPLSASLEREGPPRRRSFSHGDPSEGP</sequence>
<evidence type="ECO:0000256" key="1">
    <source>
        <dbReference type="SAM" id="MobiDB-lite"/>
    </source>
</evidence>
<comment type="caution">
    <text evidence="2">The sequence shown here is derived from an EMBL/GenBank/DDBJ whole genome shotgun (WGS) entry which is preliminary data.</text>
</comment>
<reference evidence="2 3" key="1">
    <citation type="submission" date="2012-11" db="EMBL/GenBank/DDBJ databases">
        <authorList>
            <person name="Huguet-Tapia J.C."/>
            <person name="Durkin A.S."/>
            <person name="Pettis G.S."/>
            <person name="Badger J.H."/>
        </authorList>
    </citation>
    <scope>NUCLEOTIDE SEQUENCE [LARGE SCALE GENOMIC DNA]</scope>
    <source>
        <strain evidence="2 3">91-03</strain>
    </source>
</reference>
<dbReference type="EMBL" id="AEJC01000414">
    <property type="protein sequence ID" value="EKX63716.1"/>
    <property type="molecule type" value="Genomic_DNA"/>
</dbReference>